<keyword evidence="14" id="KW-0443">Lipid metabolism</keyword>
<comment type="pathway">
    <text evidence="3 18">Phospholipid metabolism; CDP-diacylglycerol biosynthesis; CDP-diacylglycerol from sn-glycerol 3-phosphate: step 3/3.</text>
</comment>
<keyword evidence="10 18" id="KW-0808">Transferase</keyword>
<dbReference type="RefSeq" id="WP_188801480.1">
    <property type="nucleotide sequence ID" value="NZ_BMOK01000002.1"/>
</dbReference>
<keyword evidence="16" id="KW-0594">Phospholipid biosynthesis</keyword>
<gene>
    <name evidence="20" type="primary">cdsA</name>
    <name evidence="20" type="ORF">GCM10007968_04760</name>
</gene>
<evidence type="ECO:0000256" key="12">
    <source>
        <dbReference type="ARBA" id="ARBA00022695"/>
    </source>
</evidence>
<evidence type="ECO:0000256" key="11">
    <source>
        <dbReference type="ARBA" id="ARBA00022692"/>
    </source>
</evidence>
<dbReference type="GO" id="GO:0005886">
    <property type="term" value="C:plasma membrane"/>
    <property type="evidence" value="ECO:0007669"/>
    <property type="project" value="UniProtKB-SubCell"/>
</dbReference>
<keyword evidence="8" id="KW-1003">Cell membrane</keyword>
<keyword evidence="13 19" id="KW-1133">Transmembrane helix</keyword>
<dbReference type="GO" id="GO:0016024">
    <property type="term" value="P:CDP-diacylglycerol biosynthetic process"/>
    <property type="evidence" value="ECO:0007669"/>
    <property type="project" value="TreeGrafter"/>
</dbReference>
<dbReference type="AlphaFoldDB" id="A0A917RYC2"/>
<accession>A0A917RYC2</accession>
<keyword evidence="17" id="KW-1208">Phospholipid metabolism</keyword>
<reference evidence="20" key="2">
    <citation type="submission" date="2020-09" db="EMBL/GenBank/DDBJ databases">
        <authorList>
            <person name="Sun Q."/>
            <person name="Ohkuma M."/>
        </authorList>
    </citation>
    <scope>NUCLEOTIDE SEQUENCE</scope>
    <source>
        <strain evidence="20">JCM 15325</strain>
    </source>
</reference>
<keyword evidence="21" id="KW-1185">Reference proteome</keyword>
<feature type="transmembrane region" description="Helical" evidence="19">
    <location>
        <begin position="198"/>
        <end position="216"/>
    </location>
</feature>
<evidence type="ECO:0000256" key="5">
    <source>
        <dbReference type="ARBA" id="ARBA00010185"/>
    </source>
</evidence>
<comment type="pathway">
    <text evidence="4">Lipid metabolism.</text>
</comment>
<comment type="catalytic activity">
    <reaction evidence="1 18">
        <text>a 1,2-diacyl-sn-glycero-3-phosphate + CTP + H(+) = a CDP-1,2-diacyl-sn-glycerol + diphosphate</text>
        <dbReference type="Rhea" id="RHEA:16229"/>
        <dbReference type="ChEBI" id="CHEBI:15378"/>
        <dbReference type="ChEBI" id="CHEBI:33019"/>
        <dbReference type="ChEBI" id="CHEBI:37563"/>
        <dbReference type="ChEBI" id="CHEBI:58332"/>
        <dbReference type="ChEBI" id="CHEBI:58608"/>
        <dbReference type="EC" id="2.7.7.41"/>
    </reaction>
</comment>
<sequence length="264" mass="28658">MKLRVITGTLAGGLFVAVMAVGSVPFTLLSAAIAVICYMELAALKKLPLLSPGVLMGAFCVAGIVLGTLLPSEDAFGLLFIKLLAALVLLFVGTTVFSKNRFHFEQAAYLLMSVFYIGFSYHLLVHVRLSSFSLAFFVLVIIWAADSGAYFIGRRWGRHKLAPKISPKKTKEGAVGALFTALIAAVLFQFVLRDPIFPSWWLLLLVTLLIATFGQLGDLGESALKRYYGVKDSGNILPGHGGLLDRFDSLIFVLPILYLIGVIN</sequence>
<evidence type="ECO:0000313" key="21">
    <source>
        <dbReference type="Proteomes" id="UP000654670"/>
    </source>
</evidence>
<dbReference type="Proteomes" id="UP000654670">
    <property type="component" value="Unassembled WGS sequence"/>
</dbReference>
<organism evidence="20 21">
    <name type="scientific">Sporolactobacillus putidus</name>
    <dbReference type="NCBI Taxonomy" id="492735"/>
    <lineage>
        <taxon>Bacteria</taxon>
        <taxon>Bacillati</taxon>
        <taxon>Bacillota</taxon>
        <taxon>Bacilli</taxon>
        <taxon>Bacillales</taxon>
        <taxon>Sporolactobacillaceae</taxon>
        <taxon>Sporolactobacillus</taxon>
    </lineage>
</organism>
<keyword evidence="9" id="KW-0444">Lipid biosynthesis</keyword>
<evidence type="ECO:0000256" key="13">
    <source>
        <dbReference type="ARBA" id="ARBA00022989"/>
    </source>
</evidence>
<name>A0A917RYC2_9BACL</name>
<evidence type="ECO:0000256" key="2">
    <source>
        <dbReference type="ARBA" id="ARBA00004651"/>
    </source>
</evidence>
<evidence type="ECO:0000256" key="14">
    <source>
        <dbReference type="ARBA" id="ARBA00023098"/>
    </source>
</evidence>
<feature type="transmembrane region" description="Helical" evidence="19">
    <location>
        <begin position="76"/>
        <end position="97"/>
    </location>
</feature>
<evidence type="ECO:0000256" key="18">
    <source>
        <dbReference type="RuleBase" id="RU003938"/>
    </source>
</evidence>
<dbReference type="EMBL" id="BMOK01000002">
    <property type="protein sequence ID" value="GGL43932.1"/>
    <property type="molecule type" value="Genomic_DNA"/>
</dbReference>
<reference evidence="20" key="1">
    <citation type="journal article" date="2014" name="Int. J. Syst. Evol. Microbiol.">
        <title>Complete genome sequence of Corynebacterium casei LMG S-19264T (=DSM 44701T), isolated from a smear-ripened cheese.</title>
        <authorList>
            <consortium name="US DOE Joint Genome Institute (JGI-PGF)"/>
            <person name="Walter F."/>
            <person name="Albersmeier A."/>
            <person name="Kalinowski J."/>
            <person name="Ruckert C."/>
        </authorList>
    </citation>
    <scope>NUCLEOTIDE SEQUENCE</scope>
    <source>
        <strain evidence="20">JCM 15325</strain>
    </source>
</reference>
<evidence type="ECO:0000256" key="17">
    <source>
        <dbReference type="ARBA" id="ARBA00023264"/>
    </source>
</evidence>
<feature type="transmembrane region" description="Helical" evidence="19">
    <location>
        <begin position="133"/>
        <end position="152"/>
    </location>
</feature>
<evidence type="ECO:0000313" key="20">
    <source>
        <dbReference type="EMBL" id="GGL43932.1"/>
    </source>
</evidence>
<evidence type="ECO:0000256" key="4">
    <source>
        <dbReference type="ARBA" id="ARBA00005189"/>
    </source>
</evidence>
<dbReference type="InterPro" id="IPR000374">
    <property type="entry name" value="PC_trans"/>
</dbReference>
<dbReference type="PANTHER" id="PTHR46382:SF1">
    <property type="entry name" value="PHOSPHATIDATE CYTIDYLYLTRANSFERASE"/>
    <property type="match status" value="1"/>
</dbReference>
<feature type="transmembrane region" description="Helical" evidence="19">
    <location>
        <begin position="173"/>
        <end position="192"/>
    </location>
</feature>
<evidence type="ECO:0000256" key="1">
    <source>
        <dbReference type="ARBA" id="ARBA00001698"/>
    </source>
</evidence>
<dbReference type="PANTHER" id="PTHR46382">
    <property type="entry name" value="PHOSPHATIDATE CYTIDYLYLTRANSFERASE"/>
    <property type="match status" value="1"/>
</dbReference>
<keyword evidence="12 18" id="KW-0548">Nucleotidyltransferase</keyword>
<evidence type="ECO:0000256" key="8">
    <source>
        <dbReference type="ARBA" id="ARBA00022475"/>
    </source>
</evidence>
<dbReference type="GO" id="GO:0004605">
    <property type="term" value="F:phosphatidate cytidylyltransferase activity"/>
    <property type="evidence" value="ECO:0007669"/>
    <property type="project" value="UniProtKB-EC"/>
</dbReference>
<comment type="caution">
    <text evidence="20">The sequence shown here is derived from an EMBL/GenBank/DDBJ whole genome shotgun (WGS) entry which is preliminary data.</text>
</comment>
<comment type="subcellular location">
    <subcellularLocation>
        <location evidence="2">Cell membrane</location>
        <topology evidence="2">Multi-pass membrane protein</topology>
    </subcellularLocation>
</comment>
<evidence type="ECO:0000256" key="7">
    <source>
        <dbReference type="ARBA" id="ARBA00019373"/>
    </source>
</evidence>
<evidence type="ECO:0000256" key="15">
    <source>
        <dbReference type="ARBA" id="ARBA00023136"/>
    </source>
</evidence>
<evidence type="ECO:0000256" key="10">
    <source>
        <dbReference type="ARBA" id="ARBA00022679"/>
    </source>
</evidence>
<evidence type="ECO:0000256" key="16">
    <source>
        <dbReference type="ARBA" id="ARBA00023209"/>
    </source>
</evidence>
<proteinExistence type="inferred from homology"/>
<feature type="transmembrane region" description="Helical" evidence="19">
    <location>
        <begin position="12"/>
        <end position="37"/>
    </location>
</feature>
<evidence type="ECO:0000256" key="9">
    <source>
        <dbReference type="ARBA" id="ARBA00022516"/>
    </source>
</evidence>
<dbReference type="EC" id="2.7.7.41" evidence="6 18"/>
<keyword evidence="15 19" id="KW-0472">Membrane</keyword>
<evidence type="ECO:0000256" key="3">
    <source>
        <dbReference type="ARBA" id="ARBA00005119"/>
    </source>
</evidence>
<feature type="transmembrane region" description="Helical" evidence="19">
    <location>
        <begin position="109"/>
        <end position="127"/>
    </location>
</feature>
<dbReference type="PROSITE" id="PS01315">
    <property type="entry name" value="CDS"/>
    <property type="match status" value="1"/>
</dbReference>
<dbReference type="Pfam" id="PF01148">
    <property type="entry name" value="CTP_transf_1"/>
    <property type="match status" value="1"/>
</dbReference>
<protein>
    <recommendedName>
        <fullName evidence="7 18">Phosphatidate cytidylyltransferase</fullName>
        <ecNumber evidence="6 18">2.7.7.41</ecNumber>
    </recommendedName>
</protein>
<comment type="similarity">
    <text evidence="5 18">Belongs to the CDS family.</text>
</comment>
<keyword evidence="11 18" id="KW-0812">Transmembrane</keyword>
<evidence type="ECO:0000256" key="6">
    <source>
        <dbReference type="ARBA" id="ARBA00012487"/>
    </source>
</evidence>
<evidence type="ECO:0000256" key="19">
    <source>
        <dbReference type="SAM" id="Phobius"/>
    </source>
</evidence>
<feature type="transmembrane region" description="Helical" evidence="19">
    <location>
        <begin position="49"/>
        <end position="70"/>
    </location>
</feature>